<accession>A0A0J8R8C4</accession>
<evidence type="ECO:0000313" key="1">
    <source>
        <dbReference type="EMBL" id="KMU79998.1"/>
    </source>
</evidence>
<proteinExistence type="predicted"/>
<dbReference type="Proteomes" id="UP000054559">
    <property type="component" value="Unassembled WGS sequence"/>
</dbReference>
<dbReference type="EMBL" id="DS268181">
    <property type="protein sequence ID" value="KMU79998.1"/>
    <property type="molecule type" value="Genomic_DNA"/>
</dbReference>
<dbReference type="AlphaFoldDB" id="A0A0J8R8C4"/>
<reference evidence="2" key="1">
    <citation type="journal article" date="2010" name="Genome Res.">
        <title>Population genomic sequencing of Coccidioides fungi reveals recent hybridization and transposon control.</title>
        <authorList>
            <person name="Neafsey D.E."/>
            <person name="Barker B.M."/>
            <person name="Sharpton T.J."/>
            <person name="Stajich J.E."/>
            <person name="Park D.J."/>
            <person name="Whiston E."/>
            <person name="Hung C.-Y."/>
            <person name="McMahan C."/>
            <person name="White J."/>
            <person name="Sykes S."/>
            <person name="Heiman D."/>
            <person name="Young S."/>
            <person name="Zeng Q."/>
            <person name="Abouelleil A."/>
            <person name="Aftuck L."/>
            <person name="Bessette D."/>
            <person name="Brown A."/>
            <person name="FitzGerald M."/>
            <person name="Lui A."/>
            <person name="Macdonald J.P."/>
            <person name="Priest M."/>
            <person name="Orbach M.J."/>
            <person name="Galgiani J.N."/>
            <person name="Kirkland T.N."/>
            <person name="Cole G.T."/>
            <person name="Birren B.W."/>
            <person name="Henn M.R."/>
            <person name="Taylor J.W."/>
            <person name="Rounsley S.D."/>
        </authorList>
    </citation>
    <scope>NUCLEOTIDE SEQUENCE [LARGE SCALE GENOMIC DNA]</scope>
    <source>
        <strain evidence="2">RMSCC 3703</strain>
    </source>
</reference>
<protein>
    <submittedName>
        <fullName evidence="1">Uncharacterized protein</fullName>
    </submittedName>
</protein>
<name>A0A0J8R8C4_COCIT</name>
<sequence length="99" mass="11792">MDYCLFRNIQPSSYLFESLHCGYLNSQAMYFAFRTIWVGRYRSCWSVSQMSGPEGLRIGLPAKWTERQHINIRQRFCVRDIEVCFCNPFKKKWKAVPVV</sequence>
<organism evidence="1 2">
    <name type="scientific">Coccidioides immitis RMSCC 3703</name>
    <dbReference type="NCBI Taxonomy" id="454286"/>
    <lineage>
        <taxon>Eukaryota</taxon>
        <taxon>Fungi</taxon>
        <taxon>Dikarya</taxon>
        <taxon>Ascomycota</taxon>
        <taxon>Pezizomycotina</taxon>
        <taxon>Eurotiomycetes</taxon>
        <taxon>Eurotiomycetidae</taxon>
        <taxon>Onygenales</taxon>
        <taxon>Onygenaceae</taxon>
        <taxon>Coccidioides</taxon>
    </lineage>
</organism>
<gene>
    <name evidence="1" type="ORF">CISG_08158</name>
</gene>
<evidence type="ECO:0000313" key="2">
    <source>
        <dbReference type="Proteomes" id="UP000054559"/>
    </source>
</evidence>